<dbReference type="PANTHER" id="PTHR23346:SF7">
    <property type="entry name" value="STALLED RIBOSOME SENSOR GCN1"/>
    <property type="match status" value="1"/>
</dbReference>
<gene>
    <name evidence="2" type="ORF">F7725_012313</name>
</gene>
<dbReference type="GO" id="GO:0019887">
    <property type="term" value="F:protein kinase regulator activity"/>
    <property type="evidence" value="ECO:0007669"/>
    <property type="project" value="TreeGrafter"/>
</dbReference>
<dbReference type="EMBL" id="JAAKFY010000010">
    <property type="protein sequence ID" value="KAF3850541.1"/>
    <property type="molecule type" value="Genomic_DNA"/>
</dbReference>
<evidence type="ECO:0000313" key="3">
    <source>
        <dbReference type="Proteomes" id="UP000518266"/>
    </source>
</evidence>
<name>A0A7J5YNL8_DISMA</name>
<evidence type="ECO:0000256" key="1">
    <source>
        <dbReference type="ARBA" id="ARBA00022737"/>
    </source>
</evidence>
<proteinExistence type="predicted"/>
<dbReference type="InterPro" id="IPR011989">
    <property type="entry name" value="ARM-like"/>
</dbReference>
<reference evidence="2 3" key="1">
    <citation type="submission" date="2020-03" db="EMBL/GenBank/DDBJ databases">
        <title>Dissostichus mawsoni Genome sequencing and assembly.</title>
        <authorList>
            <person name="Park H."/>
        </authorList>
    </citation>
    <scope>NUCLEOTIDE SEQUENCE [LARGE SCALE GENOMIC DNA]</scope>
    <source>
        <strain evidence="2">DM0001</strain>
        <tissue evidence="2">Muscle</tissue>
    </source>
</reference>
<keyword evidence="1" id="KW-0677">Repeat</keyword>
<evidence type="ECO:0008006" key="4">
    <source>
        <dbReference type="Google" id="ProtNLM"/>
    </source>
</evidence>
<dbReference type="SUPFAM" id="SSF48371">
    <property type="entry name" value="ARM repeat"/>
    <property type="match status" value="1"/>
</dbReference>
<sequence>MKRENKAYSYKEQIIELELQAELNKKKGIKEELQLSSKQKEMIQAQQDREASIRKRLQLLDSDLQSAVGLLEAALIEKPSEITMELPAVLQVLLPLLPSPLAAPRLLRPECDLDPAWEQEDLETAANRTILLLHHHTVPQRDNKTAVVAPLSAPAFSVCFPLLNAVVKKSSGSSEDEESQLIRALQVISEHCQLRSAADSDDMTIDENGPELLPRTSMLMLLIRVISTATPRLQDGCTVAEQQEIDVLLEGLLSPCFSVRDAALRGLCEMEFALPTESSEESGLSLLRRLWVTRFDVEEECRALLWESLGLELVPDLCSLLIVDVTHHEEAVRSAAAEALSSAVSTYRDQAPAVLGLLTQLYHEKLYRPPPVLDALGRVISEAPPDQWEARGGIALALNKLSQFLEEAQVTPLFLFFVPDALNDRHPEVRRCMLDAALSALNTHGKDNVSCLLPVFEEFLKNAPQDASYDSVRQSVVILMGSLAKHLDKNDPKVQESVAGCLPPLVPAIREDAAGIVRNLLQLLLESDKYAERKGAAYGLAGLVKGLGILALKQQDIMSTLTDGIQDKKNFRRREGM</sequence>
<dbReference type="Gene3D" id="1.25.10.10">
    <property type="entry name" value="Leucine-rich Repeat Variant"/>
    <property type="match status" value="2"/>
</dbReference>
<dbReference type="GO" id="GO:0034198">
    <property type="term" value="P:cellular response to amino acid starvation"/>
    <property type="evidence" value="ECO:0007669"/>
    <property type="project" value="TreeGrafter"/>
</dbReference>
<dbReference type="InterPro" id="IPR016024">
    <property type="entry name" value="ARM-type_fold"/>
</dbReference>
<dbReference type="PANTHER" id="PTHR23346">
    <property type="entry name" value="TRANSLATIONAL ACTIVATOR GCN1-RELATED"/>
    <property type="match status" value="1"/>
</dbReference>
<accession>A0A7J5YNL8</accession>
<dbReference type="GO" id="GO:0005829">
    <property type="term" value="C:cytosol"/>
    <property type="evidence" value="ECO:0007669"/>
    <property type="project" value="TreeGrafter"/>
</dbReference>
<dbReference type="Proteomes" id="UP000518266">
    <property type="component" value="Unassembled WGS sequence"/>
</dbReference>
<organism evidence="2 3">
    <name type="scientific">Dissostichus mawsoni</name>
    <name type="common">Antarctic cod</name>
    <dbReference type="NCBI Taxonomy" id="36200"/>
    <lineage>
        <taxon>Eukaryota</taxon>
        <taxon>Metazoa</taxon>
        <taxon>Chordata</taxon>
        <taxon>Craniata</taxon>
        <taxon>Vertebrata</taxon>
        <taxon>Euteleostomi</taxon>
        <taxon>Actinopterygii</taxon>
        <taxon>Neopterygii</taxon>
        <taxon>Teleostei</taxon>
        <taxon>Neoteleostei</taxon>
        <taxon>Acanthomorphata</taxon>
        <taxon>Eupercaria</taxon>
        <taxon>Perciformes</taxon>
        <taxon>Notothenioidei</taxon>
        <taxon>Nototheniidae</taxon>
        <taxon>Dissostichus</taxon>
    </lineage>
</organism>
<protein>
    <recommendedName>
        <fullName evidence="4">TOG domain-containing protein</fullName>
    </recommendedName>
</protein>
<comment type="caution">
    <text evidence="2">The sequence shown here is derived from an EMBL/GenBank/DDBJ whole genome shotgun (WGS) entry which is preliminary data.</text>
</comment>
<keyword evidence="3" id="KW-1185">Reference proteome</keyword>
<evidence type="ECO:0000313" key="2">
    <source>
        <dbReference type="EMBL" id="KAF3850541.1"/>
    </source>
</evidence>
<dbReference type="AlphaFoldDB" id="A0A7J5YNL8"/>
<dbReference type="GO" id="GO:0006417">
    <property type="term" value="P:regulation of translation"/>
    <property type="evidence" value="ECO:0007669"/>
    <property type="project" value="TreeGrafter"/>
</dbReference>
<dbReference type="OrthoDB" id="5148094at2759"/>